<dbReference type="InterPro" id="IPR043128">
    <property type="entry name" value="Rev_trsase/Diguanyl_cyclase"/>
</dbReference>
<dbReference type="Gene3D" id="3.40.50.2300">
    <property type="match status" value="1"/>
</dbReference>
<feature type="domain" description="GGDEF" evidence="5">
    <location>
        <begin position="190"/>
        <end position="339"/>
    </location>
</feature>
<dbReference type="Pfam" id="PF00990">
    <property type="entry name" value="GGDEF"/>
    <property type="match status" value="1"/>
</dbReference>
<dbReference type="EMBL" id="QMIF01000007">
    <property type="protein sequence ID" value="TVM33329.1"/>
    <property type="molecule type" value="Genomic_DNA"/>
</dbReference>
<dbReference type="FunFam" id="3.30.70.270:FF:000001">
    <property type="entry name" value="Diguanylate cyclase domain protein"/>
    <property type="match status" value="1"/>
</dbReference>
<dbReference type="Proteomes" id="UP000503251">
    <property type="component" value="Chromosome"/>
</dbReference>
<dbReference type="RefSeq" id="WP_144305551.1">
    <property type="nucleotide sequence ID" value="NZ_CP039543.1"/>
</dbReference>
<evidence type="ECO:0000256" key="2">
    <source>
        <dbReference type="ARBA" id="ARBA00034247"/>
    </source>
</evidence>
<dbReference type="Gene3D" id="3.30.70.270">
    <property type="match status" value="1"/>
</dbReference>
<name>A0A6P1ZJF7_9BACT</name>
<organism evidence="7 8">
    <name type="scientific">Oceanidesulfovibrio marinus</name>
    <dbReference type="NCBI Taxonomy" id="370038"/>
    <lineage>
        <taxon>Bacteria</taxon>
        <taxon>Pseudomonadati</taxon>
        <taxon>Thermodesulfobacteriota</taxon>
        <taxon>Desulfovibrionia</taxon>
        <taxon>Desulfovibrionales</taxon>
        <taxon>Desulfovibrionaceae</taxon>
        <taxon>Oceanidesulfovibrio</taxon>
    </lineage>
</organism>
<dbReference type="InterPro" id="IPR011006">
    <property type="entry name" value="CheY-like_superfamily"/>
</dbReference>
<gene>
    <name evidence="7" type="ORF">DQK91_11710</name>
    <name evidence="6" type="ORF">E8L03_02300</name>
</gene>
<evidence type="ECO:0000313" key="7">
    <source>
        <dbReference type="EMBL" id="TVM33329.1"/>
    </source>
</evidence>
<dbReference type="GO" id="GO:1902201">
    <property type="term" value="P:negative regulation of bacterial-type flagellum-dependent cell motility"/>
    <property type="evidence" value="ECO:0007669"/>
    <property type="project" value="TreeGrafter"/>
</dbReference>
<accession>A0A6P1ZJF7</accession>
<comment type="catalytic activity">
    <reaction evidence="2">
        <text>2 GTP = 3',3'-c-di-GMP + 2 diphosphate</text>
        <dbReference type="Rhea" id="RHEA:24898"/>
        <dbReference type="ChEBI" id="CHEBI:33019"/>
        <dbReference type="ChEBI" id="CHEBI:37565"/>
        <dbReference type="ChEBI" id="CHEBI:58805"/>
        <dbReference type="EC" id="2.7.7.65"/>
    </reaction>
</comment>
<proteinExistence type="predicted"/>
<evidence type="ECO:0000256" key="3">
    <source>
        <dbReference type="PROSITE-ProRule" id="PRU00169"/>
    </source>
</evidence>
<dbReference type="EMBL" id="CP039543">
    <property type="protein sequence ID" value="QJT07829.1"/>
    <property type="molecule type" value="Genomic_DNA"/>
</dbReference>
<dbReference type="PROSITE" id="PS50887">
    <property type="entry name" value="GGDEF"/>
    <property type="match status" value="1"/>
</dbReference>
<feature type="domain" description="Response regulatory" evidence="4">
    <location>
        <begin position="2"/>
        <end position="126"/>
    </location>
</feature>
<dbReference type="PROSITE" id="PS50110">
    <property type="entry name" value="RESPONSE_REGULATORY"/>
    <property type="match status" value="1"/>
</dbReference>
<evidence type="ECO:0000313" key="9">
    <source>
        <dbReference type="Proteomes" id="UP000503251"/>
    </source>
</evidence>
<evidence type="ECO:0000259" key="4">
    <source>
        <dbReference type="PROSITE" id="PS50110"/>
    </source>
</evidence>
<dbReference type="InterPro" id="IPR050469">
    <property type="entry name" value="Diguanylate_Cyclase"/>
</dbReference>
<dbReference type="PANTHER" id="PTHR45138">
    <property type="entry name" value="REGULATORY COMPONENTS OF SENSORY TRANSDUCTION SYSTEM"/>
    <property type="match status" value="1"/>
</dbReference>
<dbReference type="EC" id="2.7.7.65" evidence="1"/>
<dbReference type="OrthoDB" id="9778432at2"/>
<dbReference type="SMART" id="SM00448">
    <property type="entry name" value="REC"/>
    <property type="match status" value="1"/>
</dbReference>
<dbReference type="Pfam" id="PF00072">
    <property type="entry name" value="Response_reg"/>
    <property type="match status" value="1"/>
</dbReference>
<protein>
    <recommendedName>
        <fullName evidence="1">diguanylate cyclase</fullName>
        <ecNumber evidence="1">2.7.7.65</ecNumber>
    </recommendedName>
</protein>
<dbReference type="PANTHER" id="PTHR45138:SF9">
    <property type="entry name" value="DIGUANYLATE CYCLASE DGCM-RELATED"/>
    <property type="match status" value="1"/>
</dbReference>
<keyword evidence="3" id="KW-0597">Phosphoprotein</keyword>
<evidence type="ECO:0000313" key="8">
    <source>
        <dbReference type="Proteomes" id="UP000434052"/>
    </source>
</evidence>
<sequence>MRILIIDDSEGSRLILTTILRSAGHYDITEASNAQEAFDILQCRDLEAVESDVDLVLMDLHLPGVDGIEATRIIRGATHLNDIPVVIVTADDNTAALERAFRAGATDFLRKPVDPVELRARVRSSLRLKEETENRKARERELLDMAGRLRQANNRLKELAIRDELTGIYNRRHFMEVAARELSRATRYERPIAMLFLDADHFKDINDTYGHFVGDRALCTLAEACQKQLRDVDIFGRIGGEEFALVLPETTEEEAMAVAERLRESIDEATFTLDEVSRKNPVLDDEPDAAPRTYHIHLTISIGVAVTEASLISLEEFMLRADRALYRAKELGRNKVVLG</sequence>
<dbReference type="InterPro" id="IPR029787">
    <property type="entry name" value="Nucleotide_cyclase"/>
</dbReference>
<dbReference type="GO" id="GO:0043709">
    <property type="term" value="P:cell adhesion involved in single-species biofilm formation"/>
    <property type="evidence" value="ECO:0007669"/>
    <property type="project" value="TreeGrafter"/>
</dbReference>
<dbReference type="SUPFAM" id="SSF52172">
    <property type="entry name" value="CheY-like"/>
    <property type="match status" value="1"/>
</dbReference>
<dbReference type="InterPro" id="IPR001789">
    <property type="entry name" value="Sig_transdc_resp-reg_receiver"/>
</dbReference>
<keyword evidence="9" id="KW-1185">Reference proteome</keyword>
<reference evidence="7 8" key="1">
    <citation type="submission" date="2018-06" db="EMBL/GenBank/DDBJ databases">
        <title>Complete genome of Desulfovibrio marinus P48SEP.</title>
        <authorList>
            <person name="Crispim J.S."/>
            <person name="Vidigal P.M.P."/>
            <person name="Silva L.C.F."/>
            <person name="Araujo L.C."/>
            <person name="Laguardia C.N."/>
            <person name="Dias R.S."/>
            <person name="Sousa M.P."/>
            <person name="Paula S.O."/>
            <person name="Silva C."/>
        </authorList>
    </citation>
    <scope>NUCLEOTIDE SEQUENCE [LARGE SCALE GENOMIC DNA]</scope>
    <source>
        <strain evidence="7 8">P48SEP</strain>
    </source>
</reference>
<feature type="modified residue" description="4-aspartylphosphate" evidence="3">
    <location>
        <position position="59"/>
    </location>
</feature>
<dbReference type="InterPro" id="IPR000160">
    <property type="entry name" value="GGDEF_dom"/>
</dbReference>
<evidence type="ECO:0000313" key="6">
    <source>
        <dbReference type="EMBL" id="QJT07829.1"/>
    </source>
</evidence>
<dbReference type="SMART" id="SM00267">
    <property type="entry name" value="GGDEF"/>
    <property type="match status" value="1"/>
</dbReference>
<reference evidence="6 9" key="2">
    <citation type="submission" date="2019-04" db="EMBL/GenBank/DDBJ databases">
        <title>Isolation and culture of sulfate reducing bacteria from the cold seep of the South China Sea.</title>
        <authorList>
            <person name="Sun C."/>
            <person name="Liu R."/>
        </authorList>
    </citation>
    <scope>NUCLEOTIDE SEQUENCE [LARGE SCALE GENOMIC DNA]</scope>
    <source>
        <strain evidence="6 9">CS1</strain>
    </source>
</reference>
<evidence type="ECO:0000259" key="5">
    <source>
        <dbReference type="PROSITE" id="PS50887"/>
    </source>
</evidence>
<dbReference type="Proteomes" id="UP000434052">
    <property type="component" value="Unassembled WGS sequence"/>
</dbReference>
<dbReference type="GO" id="GO:0052621">
    <property type="term" value="F:diguanylate cyclase activity"/>
    <property type="evidence" value="ECO:0007669"/>
    <property type="project" value="UniProtKB-EC"/>
</dbReference>
<dbReference type="GO" id="GO:0005886">
    <property type="term" value="C:plasma membrane"/>
    <property type="evidence" value="ECO:0007669"/>
    <property type="project" value="TreeGrafter"/>
</dbReference>
<dbReference type="AlphaFoldDB" id="A0A6P1ZJF7"/>
<dbReference type="NCBIfam" id="TIGR00254">
    <property type="entry name" value="GGDEF"/>
    <property type="match status" value="1"/>
</dbReference>
<dbReference type="SUPFAM" id="SSF55073">
    <property type="entry name" value="Nucleotide cyclase"/>
    <property type="match status" value="1"/>
</dbReference>
<dbReference type="GO" id="GO:0000160">
    <property type="term" value="P:phosphorelay signal transduction system"/>
    <property type="evidence" value="ECO:0007669"/>
    <property type="project" value="InterPro"/>
</dbReference>
<dbReference type="CDD" id="cd01949">
    <property type="entry name" value="GGDEF"/>
    <property type="match status" value="1"/>
</dbReference>
<evidence type="ECO:0000256" key="1">
    <source>
        <dbReference type="ARBA" id="ARBA00012528"/>
    </source>
</evidence>